<evidence type="ECO:0000256" key="2">
    <source>
        <dbReference type="ARBA" id="ARBA00022771"/>
    </source>
</evidence>
<dbReference type="SUPFAM" id="SSF57850">
    <property type="entry name" value="RING/U-box"/>
    <property type="match status" value="1"/>
</dbReference>
<feature type="domain" description="RING-type" evidence="5">
    <location>
        <begin position="98"/>
        <end position="141"/>
    </location>
</feature>
<name>A0A7J8M215_9ROSI</name>
<evidence type="ECO:0000313" key="6">
    <source>
        <dbReference type="EMBL" id="MBA0558761.1"/>
    </source>
</evidence>
<protein>
    <recommendedName>
        <fullName evidence="5">RING-type domain-containing protein</fullName>
    </recommendedName>
</protein>
<dbReference type="GO" id="GO:0008270">
    <property type="term" value="F:zinc ion binding"/>
    <property type="evidence" value="ECO:0007669"/>
    <property type="project" value="UniProtKB-KW"/>
</dbReference>
<evidence type="ECO:0000259" key="5">
    <source>
        <dbReference type="PROSITE" id="PS50089"/>
    </source>
</evidence>
<dbReference type="InterPro" id="IPR013083">
    <property type="entry name" value="Znf_RING/FYVE/PHD"/>
</dbReference>
<proteinExistence type="predicted"/>
<dbReference type="AlphaFoldDB" id="A0A7J8M215"/>
<keyword evidence="1" id="KW-0479">Metal-binding</keyword>
<evidence type="ECO:0000256" key="4">
    <source>
        <dbReference type="PROSITE-ProRule" id="PRU00175"/>
    </source>
</evidence>
<evidence type="ECO:0000256" key="3">
    <source>
        <dbReference type="ARBA" id="ARBA00022833"/>
    </source>
</evidence>
<dbReference type="Pfam" id="PF13639">
    <property type="entry name" value="zf-RING_2"/>
    <property type="match status" value="1"/>
</dbReference>
<dbReference type="GO" id="GO:0016567">
    <property type="term" value="P:protein ubiquitination"/>
    <property type="evidence" value="ECO:0007669"/>
    <property type="project" value="TreeGrafter"/>
</dbReference>
<evidence type="ECO:0000313" key="7">
    <source>
        <dbReference type="Proteomes" id="UP000593572"/>
    </source>
</evidence>
<keyword evidence="3" id="KW-0862">Zinc</keyword>
<keyword evidence="7" id="KW-1185">Reference proteome</keyword>
<dbReference type="SMART" id="SM00184">
    <property type="entry name" value="RING"/>
    <property type="match status" value="1"/>
</dbReference>
<dbReference type="GO" id="GO:0061630">
    <property type="term" value="F:ubiquitin protein ligase activity"/>
    <property type="evidence" value="ECO:0007669"/>
    <property type="project" value="TreeGrafter"/>
</dbReference>
<dbReference type="PANTHER" id="PTHR45969:SF33">
    <property type="entry name" value="RING ZINC FINGER PROTEIN-RELATED"/>
    <property type="match status" value="1"/>
</dbReference>
<dbReference type="EMBL" id="JABEZX010000006">
    <property type="protein sequence ID" value="MBA0558761.1"/>
    <property type="molecule type" value="Genomic_DNA"/>
</dbReference>
<keyword evidence="2 4" id="KW-0863">Zinc-finger</keyword>
<organism evidence="6 7">
    <name type="scientific">Gossypium lobatum</name>
    <dbReference type="NCBI Taxonomy" id="34289"/>
    <lineage>
        <taxon>Eukaryota</taxon>
        <taxon>Viridiplantae</taxon>
        <taxon>Streptophyta</taxon>
        <taxon>Embryophyta</taxon>
        <taxon>Tracheophyta</taxon>
        <taxon>Spermatophyta</taxon>
        <taxon>Magnoliopsida</taxon>
        <taxon>eudicotyledons</taxon>
        <taxon>Gunneridae</taxon>
        <taxon>Pentapetalae</taxon>
        <taxon>rosids</taxon>
        <taxon>malvids</taxon>
        <taxon>Malvales</taxon>
        <taxon>Malvaceae</taxon>
        <taxon>Malvoideae</taxon>
        <taxon>Gossypium</taxon>
    </lineage>
</organism>
<accession>A0A7J8M215</accession>
<gene>
    <name evidence="6" type="ORF">Golob_015766</name>
</gene>
<dbReference type="InterPro" id="IPR001841">
    <property type="entry name" value="Znf_RING"/>
</dbReference>
<evidence type="ECO:0000256" key="1">
    <source>
        <dbReference type="ARBA" id="ARBA00022723"/>
    </source>
</evidence>
<dbReference type="Proteomes" id="UP000593572">
    <property type="component" value="Unassembled WGS sequence"/>
</dbReference>
<feature type="non-terminal residue" evidence="6">
    <location>
        <position position="165"/>
    </location>
</feature>
<sequence length="165" mass="18909">MGFVFPVCYPNHLLPRSLLHALSLIVYIRDFISTLFLCLGLPDFLQPGIDTPVTHHHDSSISASSFPTRYRLPVSHLLISEFLPVVKFPGLVHPPDSCAVCLYDFERRYEIRRLTNCRLVFHQSCLERWMGYDQKSCPLCRTCFFPHDMQDSFNSGTGKPELFGG</sequence>
<dbReference type="Gene3D" id="3.30.40.10">
    <property type="entry name" value="Zinc/RING finger domain, C3HC4 (zinc finger)"/>
    <property type="match status" value="1"/>
</dbReference>
<dbReference type="PANTHER" id="PTHR45969">
    <property type="entry name" value="RING ZINC FINGER PROTEIN-RELATED"/>
    <property type="match status" value="1"/>
</dbReference>
<dbReference type="PROSITE" id="PS50089">
    <property type="entry name" value="ZF_RING_2"/>
    <property type="match status" value="1"/>
</dbReference>
<comment type="caution">
    <text evidence="6">The sequence shown here is derived from an EMBL/GenBank/DDBJ whole genome shotgun (WGS) entry which is preliminary data.</text>
</comment>
<reference evidence="6 7" key="1">
    <citation type="journal article" date="2019" name="Genome Biol. Evol.">
        <title>Insights into the evolution of the New World diploid cottons (Gossypium, subgenus Houzingenia) based on genome sequencing.</title>
        <authorList>
            <person name="Grover C.E."/>
            <person name="Arick M.A. 2nd"/>
            <person name="Thrash A."/>
            <person name="Conover J.L."/>
            <person name="Sanders W.S."/>
            <person name="Peterson D.G."/>
            <person name="Frelichowski J.E."/>
            <person name="Scheffler J.A."/>
            <person name="Scheffler B.E."/>
            <person name="Wendel J.F."/>
        </authorList>
    </citation>
    <scope>NUCLEOTIDE SEQUENCE [LARGE SCALE GENOMIC DNA]</scope>
    <source>
        <strain evidence="6">157</strain>
        <tissue evidence="6">Leaf</tissue>
    </source>
</reference>